<protein>
    <submittedName>
        <fullName evidence="2">Uncharacterized protein</fullName>
    </submittedName>
</protein>
<comment type="caution">
    <text evidence="2">The sequence shown here is derived from an EMBL/GenBank/DDBJ whole genome shotgun (WGS) entry which is preliminary data.</text>
</comment>
<evidence type="ECO:0000313" key="3">
    <source>
        <dbReference type="Proteomes" id="UP000194266"/>
    </source>
</evidence>
<evidence type="ECO:0000256" key="1">
    <source>
        <dbReference type="SAM" id="Phobius"/>
    </source>
</evidence>
<reference evidence="2 3" key="1">
    <citation type="submission" date="2016-12" db="EMBL/GenBank/DDBJ databases">
        <title>Genome Mining:The Detection of Biosynthetic Gene Clusters to Aid in the Expression of Curamycin A produced by Streptomyces sp. strain CZA14.</title>
        <authorList>
            <person name="Durrell K.A."/>
            <person name="Kirby B.M."/>
            <person name="Khan W."/>
            <person name="Mthethwa T."/>
            <person name="Le Roes-Hill M."/>
        </authorList>
    </citation>
    <scope>NUCLEOTIDE SEQUENCE [LARGE SCALE GENOMIC DNA]</scope>
    <source>
        <strain evidence="2 3">CZA14</strain>
    </source>
</reference>
<gene>
    <name evidence="2" type="ORF">OQI_20475</name>
</gene>
<accession>A0ABX3YIG0</accession>
<sequence>MSRSQPAQQKVIEGALWDWWITTDPLAQFDAADVAAHIDHHLVRAGYVIAHRTRRTPPVPTRRAIVSAVLLAATTASSTLAAAWRSDWWWAALGALATGLLTREGIRDINDRRRRTR</sequence>
<feature type="transmembrane region" description="Helical" evidence="1">
    <location>
        <begin position="64"/>
        <end position="82"/>
    </location>
</feature>
<proteinExistence type="predicted"/>
<feature type="transmembrane region" description="Helical" evidence="1">
    <location>
        <begin position="88"/>
        <end position="106"/>
    </location>
</feature>
<dbReference type="RefSeq" id="WP_086170811.1">
    <property type="nucleotide sequence ID" value="NZ_MRYD01000110.1"/>
</dbReference>
<keyword evidence="1" id="KW-1133">Transmembrane helix</keyword>
<keyword evidence="1" id="KW-0472">Membrane</keyword>
<name>A0ABX3YIG0_9ACTN</name>
<dbReference type="EMBL" id="MRYD01000110">
    <property type="protein sequence ID" value="OSZ58684.1"/>
    <property type="molecule type" value="Genomic_DNA"/>
</dbReference>
<organism evidence="2 3">
    <name type="scientific">Streptomyces pharetrae CZA14</name>
    <dbReference type="NCBI Taxonomy" id="1144883"/>
    <lineage>
        <taxon>Bacteria</taxon>
        <taxon>Bacillati</taxon>
        <taxon>Actinomycetota</taxon>
        <taxon>Actinomycetes</taxon>
        <taxon>Kitasatosporales</taxon>
        <taxon>Streptomycetaceae</taxon>
        <taxon>Streptomyces</taxon>
    </lineage>
</organism>
<dbReference type="Proteomes" id="UP000194266">
    <property type="component" value="Unassembled WGS sequence"/>
</dbReference>
<keyword evidence="3" id="KW-1185">Reference proteome</keyword>
<keyword evidence="1" id="KW-0812">Transmembrane</keyword>
<evidence type="ECO:0000313" key="2">
    <source>
        <dbReference type="EMBL" id="OSZ58684.1"/>
    </source>
</evidence>